<feature type="compositionally biased region" description="Low complexity" evidence="1">
    <location>
        <begin position="13"/>
        <end position="24"/>
    </location>
</feature>
<feature type="region of interest" description="Disordered" evidence="1">
    <location>
        <begin position="1"/>
        <end position="24"/>
    </location>
</feature>
<feature type="compositionally biased region" description="Basic and acidic residues" evidence="1">
    <location>
        <begin position="67"/>
        <end position="83"/>
    </location>
</feature>
<gene>
    <name evidence="2" type="ORF">TRAPUB_10818</name>
</gene>
<dbReference type="AlphaFoldDB" id="A0A1M2VYA1"/>
<dbReference type="EMBL" id="MNAD01000475">
    <property type="protein sequence ID" value="OJT12577.1"/>
    <property type="molecule type" value="Genomic_DNA"/>
</dbReference>
<keyword evidence="3" id="KW-1185">Reference proteome</keyword>
<feature type="region of interest" description="Disordered" evidence="1">
    <location>
        <begin position="38"/>
        <end position="83"/>
    </location>
</feature>
<evidence type="ECO:0000256" key="1">
    <source>
        <dbReference type="SAM" id="MobiDB-lite"/>
    </source>
</evidence>
<accession>A0A1M2VYA1</accession>
<reference evidence="2 3" key="1">
    <citation type="submission" date="2016-10" db="EMBL/GenBank/DDBJ databases">
        <title>Genome sequence of the basidiomycete white-rot fungus Trametes pubescens.</title>
        <authorList>
            <person name="Makela M.R."/>
            <person name="Granchi Z."/>
            <person name="Peng M."/>
            <person name="De Vries R.P."/>
            <person name="Grigoriev I."/>
            <person name="Riley R."/>
            <person name="Hilden K."/>
        </authorList>
    </citation>
    <scope>NUCLEOTIDE SEQUENCE [LARGE SCALE GENOMIC DNA]</scope>
    <source>
        <strain evidence="2 3">FBCC735</strain>
    </source>
</reference>
<evidence type="ECO:0000313" key="3">
    <source>
        <dbReference type="Proteomes" id="UP000184267"/>
    </source>
</evidence>
<protein>
    <submittedName>
        <fullName evidence="2">Uncharacterized protein</fullName>
    </submittedName>
</protein>
<evidence type="ECO:0000313" key="2">
    <source>
        <dbReference type="EMBL" id="OJT12577.1"/>
    </source>
</evidence>
<organism evidence="2 3">
    <name type="scientific">Trametes pubescens</name>
    <name type="common">White-rot fungus</name>
    <dbReference type="NCBI Taxonomy" id="154538"/>
    <lineage>
        <taxon>Eukaryota</taxon>
        <taxon>Fungi</taxon>
        <taxon>Dikarya</taxon>
        <taxon>Basidiomycota</taxon>
        <taxon>Agaricomycotina</taxon>
        <taxon>Agaricomycetes</taxon>
        <taxon>Polyporales</taxon>
        <taxon>Polyporaceae</taxon>
        <taxon>Trametes</taxon>
    </lineage>
</organism>
<dbReference type="Proteomes" id="UP000184267">
    <property type="component" value="Unassembled WGS sequence"/>
</dbReference>
<dbReference type="OrthoDB" id="3262473at2759"/>
<dbReference type="OMA" id="IWENGED"/>
<proteinExistence type="predicted"/>
<comment type="caution">
    <text evidence="2">The sequence shown here is derived from an EMBL/GenBank/DDBJ whole genome shotgun (WGS) entry which is preliminary data.</text>
</comment>
<sequence length="211" mass="24053">MLKRQRSSPSFVPDTPYAATPDPAIDAFERVTKRRRQIAPLRARAATHGSSSWARDDTDGEEDVEGDEHPADQAESSEQAKRMEQAGEYRNVNTLLHDLHAEQRHRILFTSTSPDFHLSSPHQHIQPEHPYRHHIAAPDKTAPAPSHADSQMSAHRDIHKHTPSFTISIPTKDADVVDHVEVQRVTQRYEDTNSLEEACVKRYRETTVKYE</sequence>
<name>A0A1M2VYA1_TRAPU</name>